<keyword evidence="2" id="KW-1185">Reference proteome</keyword>
<gene>
    <name evidence="1" type="ORF">MSPICULIGERA_LOCUS11226</name>
</gene>
<evidence type="ECO:0000313" key="1">
    <source>
        <dbReference type="EMBL" id="CAJ0572850.1"/>
    </source>
</evidence>
<reference evidence="1" key="1">
    <citation type="submission" date="2023-06" db="EMBL/GenBank/DDBJ databases">
        <authorList>
            <person name="Delattre M."/>
        </authorList>
    </citation>
    <scope>NUCLEOTIDE SEQUENCE</scope>
    <source>
        <strain evidence="1">AF72</strain>
    </source>
</reference>
<evidence type="ECO:0000313" key="2">
    <source>
        <dbReference type="Proteomes" id="UP001177023"/>
    </source>
</evidence>
<feature type="non-terminal residue" evidence="1">
    <location>
        <position position="528"/>
    </location>
</feature>
<accession>A0AA36CPX9</accession>
<proteinExistence type="predicted"/>
<protein>
    <submittedName>
        <fullName evidence="1">Uncharacterized protein</fullName>
    </submittedName>
</protein>
<comment type="caution">
    <text evidence="1">The sequence shown here is derived from an EMBL/GenBank/DDBJ whole genome shotgun (WGS) entry which is preliminary data.</text>
</comment>
<sequence length="528" mass="60697">MEIDQSLYNLPHPALWALFERAEPRTLMRLLKSDERLFAAAKTWPDKRFGMITCVAHKPRAREIAFQTARAEDLLRHAHVECFEYDSRARPPEAAARSVRCVKILRTDNPDNIAHVIRTMRPVRIEADNIWSPMSPELRDALSTANQISLGHVEDPDVLDFLLKNPFDEVCLTWRHRHDNDLATLFNVVQRIMERRNDTTQLMVNFRPPLDAGHLNPQIFGPAYPLTQNYDIWTWLDVFDSIHSDNASELVGHAKRMFTCPPANGNHHSGVAATLFGAVFRPPDWLRDIDLMGRGNVTIYADIGREAPAVNRYLRLDRLLPATIQPDRAYIRSKGRACGRPDLMGGPNEANVDAFHQLIDGCPFVHLTQYHDDRWDCDLFLLPFHALIRYVLQKLTPATSAGQRRLILLDVQLYQNDWCDEEEGMEPVVQIYGHEERLEALLDMLEKSPPANDIQIYQMDHLPKLSKDDFDPLCNPTNANVIIAQNYQSTAHIYAQLLQINKMRNRRAVATLRRRWPRPISTNIDHAS</sequence>
<name>A0AA36CPX9_9BILA</name>
<dbReference type="AlphaFoldDB" id="A0AA36CPX9"/>
<organism evidence="1 2">
    <name type="scientific">Mesorhabditis spiculigera</name>
    <dbReference type="NCBI Taxonomy" id="96644"/>
    <lineage>
        <taxon>Eukaryota</taxon>
        <taxon>Metazoa</taxon>
        <taxon>Ecdysozoa</taxon>
        <taxon>Nematoda</taxon>
        <taxon>Chromadorea</taxon>
        <taxon>Rhabditida</taxon>
        <taxon>Rhabditina</taxon>
        <taxon>Rhabditomorpha</taxon>
        <taxon>Rhabditoidea</taxon>
        <taxon>Rhabditidae</taxon>
        <taxon>Mesorhabditinae</taxon>
        <taxon>Mesorhabditis</taxon>
    </lineage>
</organism>
<dbReference type="Proteomes" id="UP001177023">
    <property type="component" value="Unassembled WGS sequence"/>
</dbReference>
<dbReference type="EMBL" id="CATQJA010002608">
    <property type="protein sequence ID" value="CAJ0572850.1"/>
    <property type="molecule type" value="Genomic_DNA"/>
</dbReference>